<evidence type="ECO:0000256" key="1">
    <source>
        <dbReference type="SAM" id="Phobius"/>
    </source>
</evidence>
<accession>A0A6G7YF80</accession>
<protein>
    <submittedName>
        <fullName evidence="2">Uncharacterized protein</fullName>
    </submittedName>
</protein>
<gene>
    <name evidence="2" type="ORF">G7071_08260</name>
</gene>
<dbReference type="KEGG" id="npi:G7071_08260"/>
<proteinExistence type="predicted"/>
<feature type="transmembrane region" description="Helical" evidence="1">
    <location>
        <begin position="137"/>
        <end position="156"/>
    </location>
</feature>
<keyword evidence="1" id="KW-0812">Transmembrane</keyword>
<feature type="transmembrane region" description="Helical" evidence="1">
    <location>
        <begin position="32"/>
        <end position="50"/>
    </location>
</feature>
<organism evidence="2 3">
    <name type="scientific">Nocardioides piscis</name>
    <dbReference type="NCBI Taxonomy" id="2714938"/>
    <lineage>
        <taxon>Bacteria</taxon>
        <taxon>Bacillati</taxon>
        <taxon>Actinomycetota</taxon>
        <taxon>Actinomycetes</taxon>
        <taxon>Propionibacteriales</taxon>
        <taxon>Nocardioidaceae</taxon>
        <taxon>Nocardioides</taxon>
    </lineage>
</organism>
<sequence>MTTAHGTVDRQTHEQPGLRTLGEVLAHSSGPLLVAGGLSWVATYVVEVLIGVTLGEEVHASPELSSSVLVWLWPATFMAAIFFLGAGLLGVGMQVGRRARVLAASGGLLALVACGASLVNLVKLTGVVGEMDASDRLGFLGVIGVLGGSVVLGVAAIRGRALSPNVRLTLALLPLSFVPAIIATIPLEGVAPDYVVADLPFPVVGLVLAVVGLALSRQRD</sequence>
<keyword evidence="1" id="KW-1133">Transmembrane helix</keyword>
<name>A0A6G7YF80_9ACTN</name>
<feature type="transmembrane region" description="Helical" evidence="1">
    <location>
        <begin position="70"/>
        <end position="89"/>
    </location>
</feature>
<keyword evidence="3" id="KW-1185">Reference proteome</keyword>
<reference evidence="2 3" key="1">
    <citation type="submission" date="2020-03" db="EMBL/GenBank/DDBJ databases">
        <title>Nocardioides sp. nov., isolated from fish.</title>
        <authorList>
            <person name="Hyun D.-W."/>
            <person name="Bae J.-W."/>
        </authorList>
    </citation>
    <scope>NUCLEOTIDE SEQUENCE [LARGE SCALE GENOMIC DNA]</scope>
    <source>
        <strain evidence="2 3">HDW12A</strain>
    </source>
</reference>
<dbReference type="EMBL" id="CP049866">
    <property type="protein sequence ID" value="QIK75430.1"/>
    <property type="molecule type" value="Genomic_DNA"/>
</dbReference>
<feature type="transmembrane region" description="Helical" evidence="1">
    <location>
        <begin position="199"/>
        <end position="216"/>
    </location>
</feature>
<feature type="transmembrane region" description="Helical" evidence="1">
    <location>
        <begin position="101"/>
        <end position="122"/>
    </location>
</feature>
<dbReference type="Proteomes" id="UP000502035">
    <property type="component" value="Chromosome"/>
</dbReference>
<evidence type="ECO:0000313" key="2">
    <source>
        <dbReference type="EMBL" id="QIK75430.1"/>
    </source>
</evidence>
<feature type="transmembrane region" description="Helical" evidence="1">
    <location>
        <begin position="168"/>
        <end position="187"/>
    </location>
</feature>
<dbReference type="AlphaFoldDB" id="A0A6G7YF80"/>
<keyword evidence="1" id="KW-0472">Membrane</keyword>
<evidence type="ECO:0000313" key="3">
    <source>
        <dbReference type="Proteomes" id="UP000502035"/>
    </source>
</evidence>
<dbReference type="RefSeq" id="WP_166317239.1">
    <property type="nucleotide sequence ID" value="NZ_CP049866.1"/>
</dbReference>